<feature type="compositionally biased region" description="Basic and acidic residues" evidence="1">
    <location>
        <begin position="1"/>
        <end position="22"/>
    </location>
</feature>
<dbReference type="EnsemblMetazoa" id="CJA26962.1">
    <property type="protein sequence ID" value="CJA26962.1"/>
    <property type="gene ID" value="WBGene00182534"/>
</dbReference>
<proteinExistence type="predicted"/>
<evidence type="ECO:0000313" key="2">
    <source>
        <dbReference type="EnsemblMetazoa" id="CJA26962.1"/>
    </source>
</evidence>
<reference evidence="2" key="2">
    <citation type="submission" date="2022-06" db="UniProtKB">
        <authorList>
            <consortium name="EnsemblMetazoa"/>
        </authorList>
    </citation>
    <scope>IDENTIFICATION</scope>
    <source>
        <strain evidence="2">DF5081</strain>
    </source>
</reference>
<evidence type="ECO:0000256" key="1">
    <source>
        <dbReference type="SAM" id="MobiDB-lite"/>
    </source>
</evidence>
<dbReference type="Proteomes" id="UP000005237">
    <property type="component" value="Unassembled WGS sequence"/>
</dbReference>
<reference evidence="3" key="1">
    <citation type="submission" date="2010-08" db="EMBL/GenBank/DDBJ databases">
        <authorList>
            <consortium name="Caenorhabditis japonica Sequencing Consortium"/>
            <person name="Wilson R.K."/>
        </authorList>
    </citation>
    <scope>NUCLEOTIDE SEQUENCE [LARGE SCALE GENOMIC DNA]</scope>
    <source>
        <strain evidence="3">DF5081</strain>
    </source>
</reference>
<protein>
    <submittedName>
        <fullName evidence="2">Uncharacterized protein</fullName>
    </submittedName>
</protein>
<sequence length="175" mass="19861">MLHFDERRNPAATRRPADEEPMWRTGGRGGGSATTKPKKNRKKDAATKAVVAAPKTHRIDVTPEYKSGLYRNVYWMHPNMAITRESRGQEEFVGEFSFYQAFGANVIVNFFTGLDYENAKLRFSHTAHTPPSCRASSKASDDYLRKNIETLTKKLDVLAFKQTIMDSTRPSQQSE</sequence>
<accession>A0A8R1E8W2</accession>
<keyword evidence="3" id="KW-1185">Reference proteome</keyword>
<feature type="region of interest" description="Disordered" evidence="1">
    <location>
        <begin position="1"/>
        <end position="47"/>
    </location>
</feature>
<evidence type="ECO:0000313" key="3">
    <source>
        <dbReference type="Proteomes" id="UP000005237"/>
    </source>
</evidence>
<dbReference type="AlphaFoldDB" id="A0A8R1E8W2"/>
<name>A0A8R1E8W2_CAEJA</name>
<organism evidence="2 3">
    <name type="scientific">Caenorhabditis japonica</name>
    <dbReference type="NCBI Taxonomy" id="281687"/>
    <lineage>
        <taxon>Eukaryota</taxon>
        <taxon>Metazoa</taxon>
        <taxon>Ecdysozoa</taxon>
        <taxon>Nematoda</taxon>
        <taxon>Chromadorea</taxon>
        <taxon>Rhabditida</taxon>
        <taxon>Rhabditina</taxon>
        <taxon>Rhabditomorpha</taxon>
        <taxon>Rhabditoidea</taxon>
        <taxon>Rhabditidae</taxon>
        <taxon>Peloderinae</taxon>
        <taxon>Caenorhabditis</taxon>
    </lineage>
</organism>